<organism evidence="1 2">
    <name type="scientific">Paraburkholderia rhynchosiae</name>
    <dbReference type="NCBI Taxonomy" id="487049"/>
    <lineage>
        <taxon>Bacteria</taxon>
        <taxon>Pseudomonadati</taxon>
        <taxon>Pseudomonadota</taxon>
        <taxon>Betaproteobacteria</taxon>
        <taxon>Burkholderiales</taxon>
        <taxon>Burkholderiaceae</taxon>
        <taxon>Paraburkholderia</taxon>
    </lineage>
</organism>
<proteinExistence type="predicted"/>
<accession>A0ABX4V9N2</accession>
<gene>
    <name evidence="1" type="ORF">C0Z16_07750</name>
</gene>
<name>A0ABX4V9N2_9BURK</name>
<protein>
    <submittedName>
        <fullName evidence="1">Uncharacterized protein</fullName>
    </submittedName>
</protein>
<dbReference type="EMBL" id="PNXY01000004">
    <property type="protein sequence ID" value="PMS32610.1"/>
    <property type="molecule type" value="Genomic_DNA"/>
</dbReference>
<reference evidence="1 2" key="1">
    <citation type="submission" date="2018-01" db="EMBL/GenBank/DDBJ databases">
        <title>Whole genome analyses suggest that Burkholderia sensu lato contains two further novel genera in the rhizoxinica-symbiotica group Mycetohabitans gen. nov., and Trinickia gen. nov.: implications for the evolution of diazotrophy and nodulation in the Burkholderiaceae.</title>
        <authorList>
            <person name="Estrada-de los Santos P."/>
            <person name="Palmer M."/>
            <person name="Chavez-Ramirez B."/>
            <person name="Beukes C."/>
            <person name="Steenkamp E.T."/>
            <person name="Hirsch A.M."/>
            <person name="Manyaka P."/>
            <person name="Maluk M."/>
            <person name="Lafos M."/>
            <person name="Crook M."/>
            <person name="Gross E."/>
            <person name="Simon M.F."/>
            <person name="Bueno dos Reis Junior F."/>
            <person name="Poole P.S."/>
            <person name="Venter S.N."/>
            <person name="James E.K."/>
        </authorList>
    </citation>
    <scope>NUCLEOTIDE SEQUENCE [LARGE SCALE GENOMIC DNA]</scope>
    <source>
        <strain evidence="1 2">WSM 3937</strain>
    </source>
</reference>
<keyword evidence="2" id="KW-1185">Reference proteome</keyword>
<evidence type="ECO:0000313" key="2">
    <source>
        <dbReference type="Proteomes" id="UP000235659"/>
    </source>
</evidence>
<sequence>MPFRQRPGRLSRLSCFSCFSCFSRARAMQLRRATADPQRLAIPHRRPLHASETRTARRAGRWATIIVATALVIAAHKFMANADVPRELRAIVPSTNCPARYAALLDLAELARRDGTSSEVVMRGLSGAGGSMNACPRMSISEETH</sequence>
<evidence type="ECO:0000313" key="1">
    <source>
        <dbReference type="EMBL" id="PMS32610.1"/>
    </source>
</evidence>
<comment type="caution">
    <text evidence="1">The sequence shown here is derived from an EMBL/GenBank/DDBJ whole genome shotgun (WGS) entry which is preliminary data.</text>
</comment>
<dbReference type="Proteomes" id="UP000235659">
    <property type="component" value="Unassembled WGS sequence"/>
</dbReference>